<reference evidence="12 13" key="1">
    <citation type="submission" date="2019-02" db="EMBL/GenBank/DDBJ databases">
        <title>Deep-cultivation of Planctomycetes and their phenomic and genomic characterization uncovers novel biology.</title>
        <authorList>
            <person name="Wiegand S."/>
            <person name="Jogler M."/>
            <person name="Boedeker C."/>
            <person name="Pinto D."/>
            <person name="Vollmers J."/>
            <person name="Rivas-Marin E."/>
            <person name="Kohn T."/>
            <person name="Peeters S.H."/>
            <person name="Heuer A."/>
            <person name="Rast P."/>
            <person name="Oberbeckmann S."/>
            <person name="Bunk B."/>
            <person name="Jeske O."/>
            <person name="Meyerdierks A."/>
            <person name="Storesund J.E."/>
            <person name="Kallscheuer N."/>
            <person name="Luecker S."/>
            <person name="Lage O.M."/>
            <person name="Pohl T."/>
            <person name="Merkel B.J."/>
            <person name="Hornburger P."/>
            <person name="Mueller R.-W."/>
            <person name="Bruemmer F."/>
            <person name="Labrenz M."/>
            <person name="Spormann A.M."/>
            <person name="Op den Camp H."/>
            <person name="Overmann J."/>
            <person name="Amann R."/>
            <person name="Jetten M.S.M."/>
            <person name="Mascher T."/>
            <person name="Medema M.H."/>
            <person name="Devos D.P."/>
            <person name="Kaster A.-K."/>
            <person name="Ovreas L."/>
            <person name="Rohde M."/>
            <person name="Galperin M.Y."/>
            <person name="Jogler C."/>
        </authorList>
    </citation>
    <scope>NUCLEOTIDE SEQUENCE [LARGE SCALE GENOMIC DNA]</scope>
    <source>
        <strain evidence="12 13">Poly30</strain>
    </source>
</reference>
<comment type="subunit">
    <text evidence="2">Heterodimer of HisH and HisF.</text>
</comment>
<dbReference type="GO" id="GO:0000105">
    <property type="term" value="P:L-histidine biosynthetic process"/>
    <property type="evidence" value="ECO:0007669"/>
    <property type="project" value="UniProtKB-UniPathway"/>
</dbReference>
<dbReference type="InterPro" id="IPR029062">
    <property type="entry name" value="Class_I_gatase-like"/>
</dbReference>
<feature type="active site" evidence="10">
    <location>
        <position position="195"/>
    </location>
</feature>
<dbReference type="GO" id="GO:0016829">
    <property type="term" value="F:lyase activity"/>
    <property type="evidence" value="ECO:0007669"/>
    <property type="project" value="UniProtKB-KW"/>
</dbReference>
<protein>
    <submittedName>
        <fullName evidence="12">Imidazole glycerol phosphate synthase subunit HisH</fullName>
        <ecNumber evidence="12">2.4.2.-</ecNumber>
    </submittedName>
</protein>
<keyword evidence="13" id="KW-1185">Reference proteome</keyword>
<dbReference type="InterPro" id="IPR010139">
    <property type="entry name" value="Imidazole-glycPsynth_HisH"/>
</dbReference>
<gene>
    <name evidence="12" type="primary">hisH</name>
    <name evidence="12" type="ORF">Poly30_14990</name>
</gene>
<dbReference type="UniPathway" id="UPA00031">
    <property type="reaction ID" value="UER00010"/>
</dbReference>
<dbReference type="NCBIfam" id="TIGR01855">
    <property type="entry name" value="IMP_synth_hisH"/>
    <property type="match status" value="1"/>
</dbReference>
<evidence type="ECO:0000313" key="12">
    <source>
        <dbReference type="EMBL" id="QDV05995.1"/>
    </source>
</evidence>
<keyword evidence="4" id="KW-0378">Hydrolase</keyword>
<evidence type="ECO:0000256" key="9">
    <source>
        <dbReference type="ARBA" id="ARBA00049534"/>
    </source>
</evidence>
<dbReference type="InterPro" id="IPR017926">
    <property type="entry name" value="GATASE"/>
</dbReference>
<proteinExistence type="predicted"/>
<dbReference type="Gene3D" id="3.40.50.880">
    <property type="match status" value="1"/>
</dbReference>
<dbReference type="Pfam" id="PF00117">
    <property type="entry name" value="GATase"/>
    <property type="match status" value="1"/>
</dbReference>
<dbReference type="PIRSF" id="PIRSF000495">
    <property type="entry name" value="Amidotransf_hisH"/>
    <property type="match status" value="1"/>
</dbReference>
<evidence type="ECO:0000256" key="8">
    <source>
        <dbReference type="ARBA" id="ARBA00047838"/>
    </source>
</evidence>
<keyword evidence="3" id="KW-0028">Amino-acid biosynthesis</keyword>
<dbReference type="EC" id="2.4.2.-" evidence="12"/>
<evidence type="ECO:0000256" key="2">
    <source>
        <dbReference type="ARBA" id="ARBA00011152"/>
    </source>
</evidence>
<name>A0A518EPI5_9BACT</name>
<evidence type="ECO:0000256" key="6">
    <source>
        <dbReference type="ARBA" id="ARBA00023102"/>
    </source>
</evidence>
<evidence type="ECO:0000256" key="7">
    <source>
        <dbReference type="ARBA" id="ARBA00023239"/>
    </source>
</evidence>
<dbReference type="AlphaFoldDB" id="A0A518EPI5"/>
<dbReference type="PROSITE" id="PS51274">
    <property type="entry name" value="GATASE_COBBQ"/>
    <property type="match status" value="1"/>
</dbReference>
<keyword evidence="7" id="KW-0456">Lyase</keyword>
<evidence type="ECO:0000256" key="10">
    <source>
        <dbReference type="PIRSR" id="PIRSR000495-1"/>
    </source>
</evidence>
<sequence>MSADARIRVDMVKTGVANVASVAAALRRLGADVELTADAARVREGAAVVLPGVGSFGAGMRALRESGLDAVLAERIAENRPTLAVCLGLQLLCQSSEETPGIHGLGVLPIDVQRLRGAPRLPHFGWNAVGLESSAPEPAVGLLEEGDAYFAHTFCLTDADALEAEGWTVARTDEGSTFVSAVERGSVLACQFHPELSGPYGAALLGRWLASARTASAAAAAQGGPTW</sequence>
<accession>A0A518EPI5</accession>
<organism evidence="12 13">
    <name type="scientific">Saltatorellus ferox</name>
    <dbReference type="NCBI Taxonomy" id="2528018"/>
    <lineage>
        <taxon>Bacteria</taxon>
        <taxon>Pseudomonadati</taxon>
        <taxon>Planctomycetota</taxon>
        <taxon>Planctomycetia</taxon>
        <taxon>Planctomycetia incertae sedis</taxon>
        <taxon>Saltatorellus</taxon>
    </lineage>
</organism>
<dbReference type="EMBL" id="CP036434">
    <property type="protein sequence ID" value="QDV05995.1"/>
    <property type="molecule type" value="Genomic_DNA"/>
</dbReference>
<comment type="pathway">
    <text evidence="1">Amino-acid biosynthesis; L-histidine biosynthesis; L-histidine from 5-phospho-alpha-D-ribose 1-diphosphate: step 5/9.</text>
</comment>
<evidence type="ECO:0000259" key="11">
    <source>
        <dbReference type="Pfam" id="PF00117"/>
    </source>
</evidence>
<keyword evidence="12" id="KW-0328">Glycosyltransferase</keyword>
<evidence type="ECO:0000256" key="4">
    <source>
        <dbReference type="ARBA" id="ARBA00022801"/>
    </source>
</evidence>
<dbReference type="SUPFAM" id="SSF52317">
    <property type="entry name" value="Class I glutamine amidotransferase-like"/>
    <property type="match status" value="1"/>
</dbReference>
<evidence type="ECO:0000313" key="13">
    <source>
        <dbReference type="Proteomes" id="UP000320390"/>
    </source>
</evidence>
<comment type="catalytic activity">
    <reaction evidence="9">
        <text>L-glutamine + H2O = L-glutamate + NH4(+)</text>
        <dbReference type="Rhea" id="RHEA:15889"/>
        <dbReference type="ChEBI" id="CHEBI:15377"/>
        <dbReference type="ChEBI" id="CHEBI:28938"/>
        <dbReference type="ChEBI" id="CHEBI:29985"/>
        <dbReference type="ChEBI" id="CHEBI:58359"/>
        <dbReference type="EC" id="3.5.1.2"/>
    </reaction>
</comment>
<dbReference type="PANTHER" id="PTHR42701:SF1">
    <property type="entry name" value="IMIDAZOLE GLYCEROL PHOSPHATE SYNTHASE SUBUNIT HISH"/>
    <property type="match status" value="1"/>
</dbReference>
<comment type="catalytic activity">
    <reaction evidence="8">
        <text>5-[(5-phospho-1-deoxy-D-ribulos-1-ylimino)methylamino]-1-(5-phospho-beta-D-ribosyl)imidazole-4-carboxamide + L-glutamine = D-erythro-1-(imidazol-4-yl)glycerol 3-phosphate + 5-amino-1-(5-phospho-beta-D-ribosyl)imidazole-4-carboxamide + L-glutamate + H(+)</text>
        <dbReference type="Rhea" id="RHEA:24793"/>
        <dbReference type="ChEBI" id="CHEBI:15378"/>
        <dbReference type="ChEBI" id="CHEBI:29985"/>
        <dbReference type="ChEBI" id="CHEBI:58278"/>
        <dbReference type="ChEBI" id="CHEBI:58359"/>
        <dbReference type="ChEBI" id="CHEBI:58475"/>
        <dbReference type="ChEBI" id="CHEBI:58525"/>
        <dbReference type="EC" id="4.3.2.10"/>
    </reaction>
</comment>
<dbReference type="Proteomes" id="UP000320390">
    <property type="component" value="Chromosome"/>
</dbReference>
<dbReference type="GO" id="GO:0004359">
    <property type="term" value="F:glutaminase activity"/>
    <property type="evidence" value="ECO:0007669"/>
    <property type="project" value="UniProtKB-EC"/>
</dbReference>
<feature type="active site" description="Nucleophile" evidence="10">
    <location>
        <position position="86"/>
    </location>
</feature>
<dbReference type="GO" id="GO:0000107">
    <property type="term" value="F:imidazoleglycerol-phosphate synthase activity"/>
    <property type="evidence" value="ECO:0007669"/>
    <property type="project" value="RHEA"/>
</dbReference>
<dbReference type="PANTHER" id="PTHR42701">
    <property type="entry name" value="IMIDAZOLE GLYCEROL PHOSPHATE SYNTHASE SUBUNIT HISH"/>
    <property type="match status" value="1"/>
</dbReference>
<evidence type="ECO:0000256" key="1">
    <source>
        <dbReference type="ARBA" id="ARBA00005091"/>
    </source>
</evidence>
<evidence type="ECO:0000256" key="3">
    <source>
        <dbReference type="ARBA" id="ARBA00022605"/>
    </source>
</evidence>
<dbReference type="OrthoDB" id="9807137at2"/>
<keyword evidence="12" id="KW-0808">Transferase</keyword>
<dbReference type="PROSITE" id="PS51273">
    <property type="entry name" value="GATASE_TYPE_1"/>
    <property type="match status" value="1"/>
</dbReference>
<feature type="active site" evidence="10">
    <location>
        <position position="193"/>
    </location>
</feature>
<dbReference type="RefSeq" id="WP_145195782.1">
    <property type="nucleotide sequence ID" value="NZ_CP036434.1"/>
</dbReference>
<evidence type="ECO:0000256" key="5">
    <source>
        <dbReference type="ARBA" id="ARBA00022962"/>
    </source>
</evidence>
<keyword evidence="6" id="KW-0368">Histidine biosynthesis</keyword>
<feature type="domain" description="Glutamine amidotransferase" evidence="11">
    <location>
        <begin position="18"/>
        <end position="203"/>
    </location>
</feature>
<keyword evidence="5" id="KW-0315">Glutamine amidotransferase</keyword>